<name>A0ABS4UK17_9ACTN</name>
<dbReference type="InterPro" id="IPR023606">
    <property type="entry name" value="CoA-Trfase_III_dom_1_sf"/>
</dbReference>
<dbReference type="Gene3D" id="3.40.50.10540">
    <property type="entry name" value="Crotonobetainyl-coa:carnitine coa-transferase, domain 1"/>
    <property type="match status" value="1"/>
</dbReference>
<proteinExistence type="predicted"/>
<dbReference type="RefSeq" id="WP_209694822.1">
    <property type="nucleotide sequence ID" value="NZ_BAAAVU010000009.1"/>
</dbReference>
<gene>
    <name evidence="2" type="ORF">JOF29_003081</name>
</gene>
<dbReference type="PANTHER" id="PTHR48207:SF3">
    <property type="entry name" value="SUCCINATE--HYDROXYMETHYLGLUTARATE COA-TRANSFERASE"/>
    <property type="match status" value="1"/>
</dbReference>
<dbReference type="EC" id="2.8.3.16" evidence="2"/>
<dbReference type="InterPro" id="IPR003673">
    <property type="entry name" value="CoA-Trfase_fam_III"/>
</dbReference>
<comment type="caution">
    <text evidence="2">The sequence shown here is derived from an EMBL/GenBank/DDBJ whole genome shotgun (WGS) entry which is preliminary data.</text>
</comment>
<dbReference type="GO" id="GO:0033608">
    <property type="term" value="F:formyl-CoA transferase activity"/>
    <property type="evidence" value="ECO:0007669"/>
    <property type="project" value="UniProtKB-EC"/>
</dbReference>
<evidence type="ECO:0000313" key="3">
    <source>
        <dbReference type="Proteomes" id="UP000755585"/>
    </source>
</evidence>
<evidence type="ECO:0000313" key="2">
    <source>
        <dbReference type="EMBL" id="MBP2351998.1"/>
    </source>
</evidence>
<protein>
    <submittedName>
        <fullName evidence="2">Formyl-CoA transferase</fullName>
        <ecNumber evidence="2">2.8.3.16</ecNumber>
    </submittedName>
</protein>
<keyword evidence="1 2" id="KW-0808">Transferase</keyword>
<dbReference type="Gene3D" id="3.30.1540.10">
    <property type="entry name" value="formyl-coa transferase, domain 3"/>
    <property type="match status" value="1"/>
</dbReference>
<dbReference type="InterPro" id="IPR044855">
    <property type="entry name" value="CoA-Trfase_III_dom3_sf"/>
</dbReference>
<keyword evidence="3" id="KW-1185">Reference proteome</keyword>
<reference evidence="2 3" key="1">
    <citation type="submission" date="2021-03" db="EMBL/GenBank/DDBJ databases">
        <title>Sequencing the genomes of 1000 actinobacteria strains.</title>
        <authorList>
            <person name="Klenk H.-P."/>
        </authorList>
    </citation>
    <scope>NUCLEOTIDE SEQUENCE [LARGE SCALE GENOMIC DNA]</scope>
    <source>
        <strain evidence="2 3">DSM 18824</strain>
    </source>
</reference>
<dbReference type="InterPro" id="IPR050483">
    <property type="entry name" value="CoA-transferase_III_domain"/>
</dbReference>
<organism evidence="2 3">
    <name type="scientific">Kribbella aluminosa</name>
    <dbReference type="NCBI Taxonomy" id="416017"/>
    <lineage>
        <taxon>Bacteria</taxon>
        <taxon>Bacillati</taxon>
        <taxon>Actinomycetota</taxon>
        <taxon>Actinomycetes</taxon>
        <taxon>Propionibacteriales</taxon>
        <taxon>Kribbellaceae</taxon>
        <taxon>Kribbella</taxon>
    </lineage>
</organism>
<dbReference type="EMBL" id="JAGINT010000001">
    <property type="protein sequence ID" value="MBP2351998.1"/>
    <property type="molecule type" value="Genomic_DNA"/>
</dbReference>
<dbReference type="Pfam" id="PF02515">
    <property type="entry name" value="CoA_transf_3"/>
    <property type="match status" value="1"/>
</dbReference>
<dbReference type="Proteomes" id="UP000755585">
    <property type="component" value="Unassembled WGS sequence"/>
</dbReference>
<dbReference type="SUPFAM" id="SSF89796">
    <property type="entry name" value="CoA-transferase family III (CaiB/BaiF)"/>
    <property type="match status" value="1"/>
</dbReference>
<dbReference type="PANTHER" id="PTHR48207">
    <property type="entry name" value="SUCCINATE--HYDROXYMETHYLGLUTARATE COA-TRANSFERASE"/>
    <property type="match status" value="1"/>
</dbReference>
<evidence type="ECO:0000256" key="1">
    <source>
        <dbReference type="ARBA" id="ARBA00022679"/>
    </source>
</evidence>
<sequence>MESEAGRVTLGTPLASIRVADFTRVLAGPLATMTLADLGADVIKVERPGSGDETRSWGPPWSAHGSTYFECVNRTKRSIALNLRDPVDRATALRIAQDADVVIENFAPGTMERLGLGYDAVSTGNPGVVYCSISGFGSAAPDGLLGYDFVVQAVGGLMSITGDPDGVPTKVGVALVDVLTGKDAVIGILAALEGRRRTGRGDRIEVSLLSSLLAGLVNQVQAALETGRPGQRLANRHPSIAPYETLRCSDGVVAVACGNDAQFARLTGVLGLPELATDPRFAGNADRVGHRDTLAELLEQRLRTGSAAAWVERLTRAKVPAGRVNTIPEALAFAQQVGLDPVVDVGPGHTRQVRPPIRWTAYSTRPPTPPPALGADTGAVFGLTKEML</sequence>
<accession>A0ABS4UK17</accession>